<reference evidence="8" key="1">
    <citation type="submission" date="2009-12" db="EMBL/GenBank/DDBJ databases">
        <title>Complete sequence of Treponema primitia strain ZAS-2.</title>
        <authorList>
            <person name="Tetu S.G."/>
            <person name="Matson E."/>
            <person name="Ren Q."/>
            <person name="Seshadri R."/>
            <person name="Elbourne L."/>
            <person name="Hassan K.A."/>
            <person name="Durkin A."/>
            <person name="Radune D."/>
            <person name="Mohamoud Y."/>
            <person name="Shay R."/>
            <person name="Jin S."/>
            <person name="Zhang X."/>
            <person name="Lucey K."/>
            <person name="Ballor N.R."/>
            <person name="Ottesen E."/>
            <person name="Rosenthal R."/>
            <person name="Allen A."/>
            <person name="Leadbetter J.R."/>
            <person name="Paulsen I.T."/>
        </authorList>
    </citation>
    <scope>NUCLEOTIDE SEQUENCE [LARGE SCALE GENOMIC DNA]</scope>
    <source>
        <strain evidence="8">ATCC BAA-887 / DSM 12427 / ZAS-2</strain>
    </source>
</reference>
<dbReference type="PANTHER" id="PTHR34857">
    <property type="entry name" value="SLL0384 PROTEIN"/>
    <property type="match status" value="1"/>
</dbReference>
<evidence type="ECO:0000256" key="3">
    <source>
        <dbReference type="ARBA" id="ARBA00022692"/>
    </source>
</evidence>
<dbReference type="STRING" id="545694.TREPR_3293"/>
<feature type="transmembrane region" description="Helical" evidence="6">
    <location>
        <begin position="119"/>
        <end position="139"/>
    </location>
</feature>
<reference evidence="7 8" key="2">
    <citation type="journal article" date="2011" name="ISME J.">
        <title>RNA-seq reveals cooperative metabolic interactions between two termite-gut spirochete species in co-culture.</title>
        <authorList>
            <person name="Rosenthal A.Z."/>
            <person name="Matson E.G."/>
            <person name="Eldar A."/>
            <person name="Leadbetter J.R."/>
        </authorList>
    </citation>
    <scope>NUCLEOTIDE SEQUENCE [LARGE SCALE GENOMIC DNA]</scope>
    <source>
        <strain evidence="8">ATCC BAA-887 / DSM 12427 / ZAS-2</strain>
    </source>
</reference>
<feature type="transmembrane region" description="Helical" evidence="6">
    <location>
        <begin position="57"/>
        <end position="76"/>
    </location>
</feature>
<dbReference type="PANTHER" id="PTHR34857:SF2">
    <property type="entry name" value="SLL0384 PROTEIN"/>
    <property type="match status" value="1"/>
</dbReference>
<dbReference type="InterPro" id="IPR012809">
    <property type="entry name" value="ECF_CbiQ"/>
</dbReference>
<keyword evidence="2" id="KW-1003">Cell membrane</keyword>
<feature type="transmembrane region" description="Helical" evidence="6">
    <location>
        <begin position="241"/>
        <end position="265"/>
    </location>
</feature>
<keyword evidence="4 6" id="KW-1133">Transmembrane helix</keyword>
<dbReference type="GO" id="GO:0006824">
    <property type="term" value="P:cobalt ion transport"/>
    <property type="evidence" value="ECO:0007669"/>
    <property type="project" value="InterPro"/>
</dbReference>
<keyword evidence="5 6" id="KW-0472">Membrane</keyword>
<evidence type="ECO:0000313" key="7">
    <source>
        <dbReference type="EMBL" id="AEF85565.1"/>
    </source>
</evidence>
<dbReference type="OrthoDB" id="6307at2"/>
<dbReference type="InterPro" id="IPR003339">
    <property type="entry name" value="ABC/ECF_trnsptr_transmembrane"/>
</dbReference>
<sequence length="272" mass="30300">MFDMDHTTQTLYTLEQLSAGRSALHRLHPGVKILAALFFMVTVISFNRYSLGRIVPFLFYPCILIAWGDIPLGLLLGRTALALPFCLFAGISNLIFERSIAVTLLNIPISYGLLSLLTLLLRTLLCVAAVLILMAVTPLTRITAQLRRFRCPALFVTLLEISYRYIAVLIAEASSMYTAYILRSGGAKGIELKHMGSFIGHLFLRSADRAERVYAAMKCRGYDLDKAPRYPLALCAVDIRFLALVCGFCILFRVVDVSALLGSLIRMVVWQL</sequence>
<dbReference type="NCBIfam" id="TIGR02454">
    <property type="entry name" value="ECF_T_CbiQ"/>
    <property type="match status" value="1"/>
</dbReference>
<keyword evidence="8" id="KW-1185">Reference proteome</keyword>
<dbReference type="Pfam" id="PF02361">
    <property type="entry name" value="CbiQ"/>
    <property type="match status" value="1"/>
</dbReference>
<dbReference type="GO" id="GO:0043190">
    <property type="term" value="C:ATP-binding cassette (ABC) transporter complex"/>
    <property type="evidence" value="ECO:0007669"/>
    <property type="project" value="InterPro"/>
</dbReference>
<proteinExistence type="predicted"/>
<evidence type="ECO:0000313" key="8">
    <source>
        <dbReference type="Proteomes" id="UP000009223"/>
    </source>
</evidence>
<evidence type="ECO:0000256" key="1">
    <source>
        <dbReference type="ARBA" id="ARBA00004651"/>
    </source>
</evidence>
<feature type="transmembrane region" description="Helical" evidence="6">
    <location>
        <begin position="83"/>
        <end position="107"/>
    </location>
</feature>
<organism evidence="7 8">
    <name type="scientific">Treponema primitia (strain ATCC BAA-887 / DSM 12427 / ZAS-2)</name>
    <dbReference type="NCBI Taxonomy" id="545694"/>
    <lineage>
        <taxon>Bacteria</taxon>
        <taxon>Pseudomonadati</taxon>
        <taxon>Spirochaetota</taxon>
        <taxon>Spirochaetia</taxon>
        <taxon>Spirochaetales</taxon>
        <taxon>Treponemataceae</taxon>
        <taxon>Treponema</taxon>
    </lineage>
</organism>
<dbReference type="AlphaFoldDB" id="F5YKC2"/>
<evidence type="ECO:0000256" key="4">
    <source>
        <dbReference type="ARBA" id="ARBA00022989"/>
    </source>
</evidence>
<dbReference type="KEGG" id="tpi:TREPR_3293"/>
<protein>
    <submittedName>
        <fullName evidence="7">Cobalt ABC transporter, permease protein CbiQ</fullName>
    </submittedName>
</protein>
<dbReference type="HOGENOM" id="CLU_056469_1_1_12"/>
<feature type="transmembrane region" description="Helical" evidence="6">
    <location>
        <begin position="31"/>
        <end position="51"/>
    </location>
</feature>
<gene>
    <name evidence="7" type="primary">cbiQ</name>
    <name evidence="7" type="ordered locus">TREPR_3293</name>
</gene>
<evidence type="ECO:0000256" key="5">
    <source>
        <dbReference type="ARBA" id="ARBA00023136"/>
    </source>
</evidence>
<dbReference type="eggNOG" id="COG0619">
    <property type="taxonomic scope" value="Bacteria"/>
</dbReference>
<name>F5YKC2_TREPZ</name>
<dbReference type="CDD" id="cd16914">
    <property type="entry name" value="EcfT"/>
    <property type="match status" value="1"/>
</dbReference>
<dbReference type="Proteomes" id="UP000009223">
    <property type="component" value="Chromosome"/>
</dbReference>
<dbReference type="EMBL" id="CP001843">
    <property type="protein sequence ID" value="AEF85565.1"/>
    <property type="molecule type" value="Genomic_DNA"/>
</dbReference>
<dbReference type="InterPro" id="IPR051611">
    <property type="entry name" value="ECF_transporter_component"/>
</dbReference>
<comment type="subcellular location">
    <subcellularLocation>
        <location evidence="1">Cell membrane</location>
        <topology evidence="1">Multi-pass membrane protein</topology>
    </subcellularLocation>
</comment>
<accession>F5YKC2</accession>
<evidence type="ECO:0000256" key="6">
    <source>
        <dbReference type="SAM" id="Phobius"/>
    </source>
</evidence>
<keyword evidence="3 6" id="KW-0812">Transmembrane</keyword>
<evidence type="ECO:0000256" key="2">
    <source>
        <dbReference type="ARBA" id="ARBA00022475"/>
    </source>
</evidence>